<keyword evidence="1" id="KW-0677">Repeat</keyword>
<dbReference type="SMART" id="SM00248">
    <property type="entry name" value="ANK"/>
    <property type="match status" value="4"/>
</dbReference>
<dbReference type="GO" id="GO:0033309">
    <property type="term" value="C:SBF transcription complex"/>
    <property type="evidence" value="ECO:0007669"/>
    <property type="project" value="TreeGrafter"/>
</dbReference>
<feature type="compositionally biased region" description="Low complexity" evidence="6">
    <location>
        <begin position="864"/>
        <end position="878"/>
    </location>
</feature>
<dbReference type="Gene3D" id="3.10.260.10">
    <property type="entry name" value="Transcription regulator HTH, APSES-type DNA-binding domain"/>
    <property type="match status" value="1"/>
</dbReference>
<gene>
    <name evidence="8" type="ORF">LELG_02091</name>
</gene>
<dbReference type="SMART" id="SM01252">
    <property type="entry name" value="KilA-N"/>
    <property type="match status" value="1"/>
</dbReference>
<dbReference type="VEuPathDB" id="FungiDB:LELG_02091"/>
<accession>A5DXK4</accession>
<dbReference type="Pfam" id="PF12796">
    <property type="entry name" value="Ank_2"/>
    <property type="match status" value="1"/>
</dbReference>
<feature type="compositionally biased region" description="Polar residues" evidence="6">
    <location>
        <begin position="188"/>
        <end position="213"/>
    </location>
</feature>
<feature type="region of interest" description="Disordered" evidence="6">
    <location>
        <begin position="138"/>
        <end position="213"/>
    </location>
</feature>
<dbReference type="OMA" id="ASHNYVL"/>
<dbReference type="EMBL" id="CH981525">
    <property type="protein sequence ID" value="EDK43912.1"/>
    <property type="molecule type" value="Genomic_DNA"/>
</dbReference>
<dbReference type="PANTHER" id="PTHR43828:SF15">
    <property type="entry name" value="TRANSCRIPTION FACTOR MBP1"/>
    <property type="match status" value="1"/>
</dbReference>
<dbReference type="FunFam" id="3.10.260.10:FF:000004">
    <property type="entry name" value="Transcription factor MBP1"/>
    <property type="match status" value="1"/>
</dbReference>
<dbReference type="GO" id="GO:0003677">
    <property type="term" value="F:DNA binding"/>
    <property type="evidence" value="ECO:0007669"/>
    <property type="project" value="UniProtKB-KW"/>
</dbReference>
<dbReference type="STRING" id="379508.A5DXK4"/>
<keyword evidence="2" id="KW-0040">ANK repeat</keyword>
<feature type="region of interest" description="Disordered" evidence="6">
    <location>
        <begin position="863"/>
        <end position="884"/>
    </location>
</feature>
<evidence type="ECO:0000313" key="8">
    <source>
        <dbReference type="EMBL" id="EDK43912.1"/>
    </source>
</evidence>
<evidence type="ECO:0000256" key="4">
    <source>
        <dbReference type="ARBA" id="ARBA00054211"/>
    </source>
</evidence>
<dbReference type="InterPro" id="IPR036887">
    <property type="entry name" value="HTH_APSES_sf"/>
</dbReference>
<dbReference type="InterPro" id="IPR036770">
    <property type="entry name" value="Ankyrin_rpt-contain_sf"/>
</dbReference>
<feature type="region of interest" description="Disordered" evidence="6">
    <location>
        <begin position="794"/>
        <end position="821"/>
    </location>
</feature>
<evidence type="ECO:0000256" key="1">
    <source>
        <dbReference type="ARBA" id="ARBA00022737"/>
    </source>
</evidence>
<dbReference type="PROSITE" id="PS51299">
    <property type="entry name" value="HTH_APSES"/>
    <property type="match status" value="1"/>
</dbReference>
<keyword evidence="9" id="KW-1185">Reference proteome</keyword>
<dbReference type="GO" id="GO:0030907">
    <property type="term" value="C:MBF transcription complex"/>
    <property type="evidence" value="ECO:0007669"/>
    <property type="project" value="UniProtKB-ARBA"/>
</dbReference>
<evidence type="ECO:0000256" key="5">
    <source>
        <dbReference type="ARBA" id="ARBA00073969"/>
    </source>
</evidence>
<dbReference type="eggNOG" id="KOG4177">
    <property type="taxonomic scope" value="Eukaryota"/>
</dbReference>
<evidence type="ECO:0000313" key="9">
    <source>
        <dbReference type="Proteomes" id="UP000001996"/>
    </source>
</evidence>
<dbReference type="KEGG" id="lel:PVL30_002064"/>
<keyword evidence="3" id="KW-0238">DNA-binding</keyword>
<feature type="compositionally biased region" description="Polar residues" evidence="6">
    <location>
        <begin position="147"/>
        <end position="158"/>
    </location>
</feature>
<dbReference type="OrthoDB" id="6718656at2759"/>
<dbReference type="InterPro" id="IPR003163">
    <property type="entry name" value="Tscrpt_reg_HTH_APSES-type"/>
</dbReference>
<dbReference type="InterPro" id="IPR002110">
    <property type="entry name" value="Ankyrin_rpt"/>
</dbReference>
<dbReference type="Proteomes" id="UP000001996">
    <property type="component" value="Unassembled WGS sequence"/>
</dbReference>
<dbReference type="PANTHER" id="PTHR43828">
    <property type="entry name" value="ASPARAGINASE"/>
    <property type="match status" value="1"/>
</dbReference>
<evidence type="ECO:0000256" key="6">
    <source>
        <dbReference type="SAM" id="MobiDB-lite"/>
    </source>
</evidence>
<feature type="domain" description="HTH APSES-type" evidence="7">
    <location>
        <begin position="7"/>
        <end position="114"/>
    </location>
</feature>
<sequence length="936" mass="105689">MAENTQIYSAKYSNVPVFEFVTLEGPIMRRKLDSWINATHILKIAKLPKAKRTRILEKDVQTGIHEKVQGGYGKYQGTYVPLELGEIIARNYDVYEVLKPIFQFRYVEGETETPPPAPKHNHASALNIEKRQAMLSRRDPLLKQQRSRTTPATTSTQPKLKRSATAAAATGSKENRDEPKKRGRPKGSTLSSTPSLKHSDTVPISQGYSNGRNSFAGGVMPAISRQNTEHDAVQMMASNMNLRQDDLRSVGTDEDIDDEKMEAGDGNGNMNDAGTRATRMGVSEYDTQADLLTSKELFGVSRNTQEKNLQNLQRGHQLQQYPNELPLLRYHQPSINLSQENQVHNEYFANLLSYFLEDDKLKLDRIPEKFLTPPEPIAKIHINQAIDNDSNTIFHWACSLGNLTMIKFLIDKFKSEITFDIRNNYGETPLMFLVKFNNCYQLGAFEEILDILYNSLIYVDANGKTVLHHIVENKKERVAAYYLEVLLGKLVKGDVKELTTLINHGDSQGNTAVHIAAFNMNTKLIKIFLNYHKFIDFKIRNLVSCTVEDYLASHNFVLRLDHGVEQDETEATVKSETATTSNVNDREGADIGIGIGNGDDVEGIDEDVDVVVVADDHYNPLRTHSMNVHNSKLALKLIGNAANEITEKMTQLSYFVNQDLSDKDELMLNYYKILQRANEIKLSSQREILSLFKLEHLIDDLEEGSPQKIVKTESLFSQESTSVENVVDGYNLIQEKTRILQEEIYRLTNDLTFQILHKGEELFQILRKYKNLHEFNYARDLETIATNLANGNNFSSSSGSSSGSSSSKNTGNNDCRDEPNFINESLPDDQFELAKLLQLEIIKKKELMKKIMAETSHVPLPMQSTSTSISPLLTSGSPANGSLEERKDKSIIKKYAADQENLLIKYCKLISLSCGMEFDEIENSIDLIEESLLTRS</sequence>
<dbReference type="Pfam" id="PF04383">
    <property type="entry name" value="KilA-N"/>
    <property type="match status" value="1"/>
</dbReference>
<dbReference type="SUPFAM" id="SSF54616">
    <property type="entry name" value="DNA-binding domain of Mlu1-box binding protein MBP1"/>
    <property type="match status" value="1"/>
</dbReference>
<dbReference type="InParanoid" id="A5DXK4"/>
<feature type="compositionally biased region" description="Low complexity" evidence="6">
    <location>
        <begin position="794"/>
        <end position="813"/>
    </location>
</feature>
<evidence type="ECO:0000259" key="7">
    <source>
        <dbReference type="PROSITE" id="PS51299"/>
    </source>
</evidence>
<dbReference type="SUPFAM" id="SSF48403">
    <property type="entry name" value="Ankyrin repeat"/>
    <property type="match status" value="1"/>
</dbReference>
<proteinExistence type="predicted"/>
<protein>
    <recommendedName>
        <fullName evidence="5">Transcription factor MBP1</fullName>
    </recommendedName>
</protein>
<dbReference type="InterPro" id="IPR051642">
    <property type="entry name" value="SWI6-like"/>
</dbReference>
<dbReference type="AlphaFoldDB" id="A5DXK4"/>
<evidence type="ECO:0000256" key="3">
    <source>
        <dbReference type="ARBA" id="ARBA00023125"/>
    </source>
</evidence>
<reference evidence="8 9" key="1">
    <citation type="journal article" date="2009" name="Nature">
        <title>Evolution of pathogenicity and sexual reproduction in eight Candida genomes.</title>
        <authorList>
            <person name="Butler G."/>
            <person name="Rasmussen M.D."/>
            <person name="Lin M.F."/>
            <person name="Santos M.A."/>
            <person name="Sakthikumar S."/>
            <person name="Munro C.A."/>
            <person name="Rheinbay E."/>
            <person name="Grabherr M."/>
            <person name="Forche A."/>
            <person name="Reedy J.L."/>
            <person name="Agrafioti I."/>
            <person name="Arnaud M.B."/>
            <person name="Bates S."/>
            <person name="Brown A.J."/>
            <person name="Brunke S."/>
            <person name="Costanzo M.C."/>
            <person name="Fitzpatrick D.A."/>
            <person name="de Groot P.W."/>
            <person name="Harris D."/>
            <person name="Hoyer L.L."/>
            <person name="Hube B."/>
            <person name="Klis F.M."/>
            <person name="Kodira C."/>
            <person name="Lennard N."/>
            <person name="Logue M.E."/>
            <person name="Martin R."/>
            <person name="Neiman A.M."/>
            <person name="Nikolaou E."/>
            <person name="Quail M.A."/>
            <person name="Quinn J."/>
            <person name="Santos M.C."/>
            <person name="Schmitzberger F.F."/>
            <person name="Sherlock G."/>
            <person name="Shah P."/>
            <person name="Silverstein K.A."/>
            <person name="Skrzypek M.S."/>
            <person name="Soll D."/>
            <person name="Staggs R."/>
            <person name="Stansfield I."/>
            <person name="Stumpf M.P."/>
            <person name="Sudbery P.E."/>
            <person name="Srikantha T."/>
            <person name="Zeng Q."/>
            <person name="Berman J."/>
            <person name="Berriman M."/>
            <person name="Heitman J."/>
            <person name="Gow N.A."/>
            <person name="Lorenz M.C."/>
            <person name="Birren B.W."/>
            <person name="Kellis M."/>
            <person name="Cuomo C.A."/>
        </authorList>
    </citation>
    <scope>NUCLEOTIDE SEQUENCE [LARGE SCALE GENOMIC DNA]</scope>
    <source>
        <strain evidence="9">ATCC 11503 / BCRC 21390 / CBS 2605 / JCM 1781 / NBRC 1676 / NRRL YB-4239</strain>
    </source>
</reference>
<dbReference type="FunCoup" id="A5DXK4">
    <property type="interactions" value="697"/>
</dbReference>
<dbReference type="GO" id="GO:0001228">
    <property type="term" value="F:DNA-binding transcription activator activity, RNA polymerase II-specific"/>
    <property type="evidence" value="ECO:0007669"/>
    <property type="project" value="UniProtKB-ARBA"/>
</dbReference>
<organism evidence="8 9">
    <name type="scientific">Lodderomyces elongisporus (strain ATCC 11503 / CBS 2605 / JCM 1781 / NBRC 1676 / NRRL YB-4239)</name>
    <name type="common">Yeast</name>
    <name type="synonym">Saccharomyces elongisporus</name>
    <dbReference type="NCBI Taxonomy" id="379508"/>
    <lineage>
        <taxon>Eukaryota</taxon>
        <taxon>Fungi</taxon>
        <taxon>Dikarya</taxon>
        <taxon>Ascomycota</taxon>
        <taxon>Saccharomycotina</taxon>
        <taxon>Pichiomycetes</taxon>
        <taxon>Debaryomycetaceae</taxon>
        <taxon>Candida/Lodderomyces clade</taxon>
        <taxon>Lodderomyces</taxon>
    </lineage>
</organism>
<name>A5DXK4_LODEL</name>
<evidence type="ECO:0000256" key="2">
    <source>
        <dbReference type="ARBA" id="ARBA00023043"/>
    </source>
</evidence>
<dbReference type="Gene3D" id="1.25.40.20">
    <property type="entry name" value="Ankyrin repeat-containing domain"/>
    <property type="match status" value="1"/>
</dbReference>
<dbReference type="GeneID" id="5234542"/>
<dbReference type="InterPro" id="IPR018004">
    <property type="entry name" value="KilA/APSES_HTH"/>
</dbReference>
<dbReference type="HOGENOM" id="CLU_009666_2_0_1"/>
<comment type="function">
    <text evidence="4">Binds to MCB elements (Mlu I cell cycle box) found in the promoter of most DNA synthesis genes. Transcriptional activation by MBF has an important role in the transition from G1 to S phase. It may have a dual role in that it behaves as an activator of transcription at the G1-S boundary and as a repressor during other stages of the cell cycle.</text>
</comment>